<name>D7UDL4_VITVI</name>
<reference evidence="2" key="1">
    <citation type="journal article" date="2007" name="Nature">
        <title>The grapevine genome sequence suggests ancestral hexaploidization in major angiosperm phyla.</title>
        <authorList>
            <consortium name="The French-Italian Public Consortium for Grapevine Genome Characterization."/>
            <person name="Jaillon O."/>
            <person name="Aury J.-M."/>
            <person name="Noel B."/>
            <person name="Policriti A."/>
            <person name="Clepet C."/>
            <person name="Casagrande A."/>
            <person name="Choisne N."/>
            <person name="Aubourg S."/>
            <person name="Vitulo N."/>
            <person name="Jubin C."/>
            <person name="Vezzi A."/>
            <person name="Legeai F."/>
            <person name="Hugueney P."/>
            <person name="Dasilva C."/>
            <person name="Horner D."/>
            <person name="Mica E."/>
            <person name="Jublot D."/>
            <person name="Poulain J."/>
            <person name="Bruyere C."/>
            <person name="Billault A."/>
            <person name="Segurens B."/>
            <person name="Gouyvenoux M."/>
            <person name="Ugarte E."/>
            <person name="Cattonaro F."/>
            <person name="Anthouard V."/>
            <person name="Vico V."/>
            <person name="Del Fabbro C."/>
            <person name="Alaux M."/>
            <person name="Di Gaspero G."/>
            <person name="Dumas V."/>
            <person name="Felice N."/>
            <person name="Paillard S."/>
            <person name="Juman I."/>
            <person name="Moroldo M."/>
            <person name="Scalabrin S."/>
            <person name="Canaguier A."/>
            <person name="Le Clainche I."/>
            <person name="Malacrida G."/>
            <person name="Durand E."/>
            <person name="Pesole G."/>
            <person name="Laucou V."/>
            <person name="Chatelet P."/>
            <person name="Merdinoglu D."/>
            <person name="Delledonne M."/>
            <person name="Pezzotti M."/>
            <person name="Lecharny A."/>
            <person name="Scarpelli C."/>
            <person name="Artiguenave F."/>
            <person name="Pe M.E."/>
            <person name="Valle G."/>
            <person name="Morgante M."/>
            <person name="Caboche M."/>
            <person name="Adam-Blondon A.-F."/>
            <person name="Weissenbach J."/>
            <person name="Quetier F."/>
            <person name="Wincker P."/>
        </authorList>
    </citation>
    <scope>NUCLEOTIDE SEQUENCE [LARGE SCALE GENOMIC DNA]</scope>
    <source>
        <strain evidence="2">cv. Pinot noir / PN40024</strain>
    </source>
</reference>
<dbReference type="InParanoid" id="D7UDL4"/>
<dbReference type="AlphaFoldDB" id="D7UDL4"/>
<keyword evidence="2" id="KW-1185">Reference proteome</keyword>
<evidence type="ECO:0000313" key="1">
    <source>
        <dbReference type="EMBL" id="CBI40829.3"/>
    </source>
</evidence>
<evidence type="ECO:0000313" key="2">
    <source>
        <dbReference type="Proteomes" id="UP000009183"/>
    </source>
</evidence>
<sequence length="79" mass="9071">MVTKTHKRRISLVLYRALSTYLTNKLKRESQNLLLTSCWLFSRCAHFPLLYKGLLVVACSVLVNRKSRLRLLMMDGGSG</sequence>
<dbReference type="EMBL" id="FN596762">
    <property type="protein sequence ID" value="CBI40829.3"/>
    <property type="molecule type" value="Genomic_DNA"/>
</dbReference>
<organism evidence="1 2">
    <name type="scientific">Vitis vinifera</name>
    <name type="common">Grape</name>
    <dbReference type="NCBI Taxonomy" id="29760"/>
    <lineage>
        <taxon>Eukaryota</taxon>
        <taxon>Viridiplantae</taxon>
        <taxon>Streptophyta</taxon>
        <taxon>Embryophyta</taxon>
        <taxon>Tracheophyta</taxon>
        <taxon>Spermatophyta</taxon>
        <taxon>Magnoliopsida</taxon>
        <taxon>eudicotyledons</taxon>
        <taxon>Gunneridae</taxon>
        <taxon>Pentapetalae</taxon>
        <taxon>rosids</taxon>
        <taxon>Vitales</taxon>
        <taxon>Vitaceae</taxon>
        <taxon>Viteae</taxon>
        <taxon>Vitis</taxon>
    </lineage>
</organism>
<dbReference type="PaxDb" id="29760-VIT_05s0136g00090.t01"/>
<dbReference type="Proteomes" id="UP000009183">
    <property type="component" value="Chromosome 5"/>
</dbReference>
<gene>
    <name evidence="1" type="ordered locus">VIT_05s0136g00090</name>
</gene>
<accession>D7UDL4</accession>
<dbReference type="HOGENOM" id="CLU_2610917_0_0_1"/>
<protein>
    <submittedName>
        <fullName evidence="1">Uncharacterized protein</fullName>
    </submittedName>
</protein>
<proteinExistence type="predicted"/>